<keyword evidence="2" id="KW-1277">Toxin-antitoxin system</keyword>
<name>A0A7C5X1K5_9AQUI</name>
<dbReference type="GO" id="GO:0110001">
    <property type="term" value="C:toxin-antitoxin complex"/>
    <property type="evidence" value="ECO:0007669"/>
    <property type="project" value="InterPro"/>
</dbReference>
<evidence type="ECO:0000256" key="1">
    <source>
        <dbReference type="ARBA" id="ARBA00022553"/>
    </source>
</evidence>
<proteinExistence type="predicted"/>
<dbReference type="Pfam" id="PF01934">
    <property type="entry name" value="HepT-like"/>
    <property type="match status" value="1"/>
</dbReference>
<dbReference type="GO" id="GO:0004540">
    <property type="term" value="F:RNA nuclease activity"/>
    <property type="evidence" value="ECO:0007669"/>
    <property type="project" value="InterPro"/>
</dbReference>
<dbReference type="GO" id="GO:0000166">
    <property type="term" value="F:nucleotide binding"/>
    <property type="evidence" value="ECO:0007669"/>
    <property type="project" value="UniProtKB-KW"/>
</dbReference>
<dbReference type="InterPro" id="IPR008201">
    <property type="entry name" value="HepT-like"/>
</dbReference>
<accession>A0A7C5X1K5</accession>
<dbReference type="PANTHER" id="PTHR34139:SF1">
    <property type="entry name" value="RNASE MJ1380-RELATED"/>
    <property type="match status" value="1"/>
</dbReference>
<dbReference type="EMBL" id="DSAC01000068">
    <property type="protein sequence ID" value="HHO74091.1"/>
    <property type="molecule type" value="Genomic_DNA"/>
</dbReference>
<dbReference type="AlphaFoldDB" id="A0A7C5X1K5"/>
<keyword evidence="4" id="KW-0547">Nucleotide-binding</keyword>
<dbReference type="GO" id="GO:0016787">
    <property type="term" value="F:hydrolase activity"/>
    <property type="evidence" value="ECO:0007669"/>
    <property type="project" value="UniProtKB-KW"/>
</dbReference>
<evidence type="ECO:0000313" key="6">
    <source>
        <dbReference type="EMBL" id="HHO74091.1"/>
    </source>
</evidence>
<dbReference type="PANTHER" id="PTHR34139">
    <property type="entry name" value="UPF0331 PROTEIN MJ0127"/>
    <property type="match status" value="1"/>
</dbReference>
<evidence type="ECO:0000256" key="2">
    <source>
        <dbReference type="ARBA" id="ARBA00022649"/>
    </source>
</evidence>
<evidence type="ECO:0000256" key="3">
    <source>
        <dbReference type="ARBA" id="ARBA00022722"/>
    </source>
</evidence>
<sequence>MSKKRKDWRLYLLDMLECIKRIENYVEGLSYEQFLMDDKTKDAVVRNIEIIGEAARNIPKEIQTRYSHIPWAEIISTRHVIAHDYFDLDYEIIWSIIVQDIPVLKRELELILREINNQPSFDL</sequence>
<keyword evidence="5" id="KW-0378">Hydrolase</keyword>
<keyword evidence="3" id="KW-0540">Nuclease</keyword>
<evidence type="ECO:0000256" key="4">
    <source>
        <dbReference type="ARBA" id="ARBA00022741"/>
    </source>
</evidence>
<comment type="caution">
    <text evidence="6">The sequence shown here is derived from an EMBL/GenBank/DDBJ whole genome shotgun (WGS) entry which is preliminary data.</text>
</comment>
<dbReference type="InterPro" id="IPR051813">
    <property type="entry name" value="HepT_RNase_toxin"/>
</dbReference>
<keyword evidence="1" id="KW-0597">Phosphoprotein</keyword>
<protein>
    <submittedName>
        <fullName evidence="6">DUF86 domain-containing protein</fullName>
    </submittedName>
</protein>
<organism evidence="6">
    <name type="scientific">Thermocrinis ruber</name>
    <dbReference type="NCBI Taxonomy" id="75906"/>
    <lineage>
        <taxon>Bacteria</taxon>
        <taxon>Pseudomonadati</taxon>
        <taxon>Aquificota</taxon>
        <taxon>Aquificia</taxon>
        <taxon>Aquificales</taxon>
        <taxon>Aquificaceae</taxon>
        <taxon>Thermocrinis</taxon>
    </lineage>
</organism>
<evidence type="ECO:0000256" key="5">
    <source>
        <dbReference type="ARBA" id="ARBA00022801"/>
    </source>
</evidence>
<reference evidence="6" key="1">
    <citation type="journal article" date="2020" name="mSystems">
        <title>Genome- and Community-Level Interaction Insights into Carbon Utilization and Element Cycling Functions of Hydrothermarchaeota in Hydrothermal Sediment.</title>
        <authorList>
            <person name="Zhou Z."/>
            <person name="Liu Y."/>
            <person name="Xu W."/>
            <person name="Pan J."/>
            <person name="Luo Z.H."/>
            <person name="Li M."/>
        </authorList>
    </citation>
    <scope>NUCLEOTIDE SEQUENCE [LARGE SCALE GENOMIC DNA]</scope>
    <source>
        <strain evidence="6">SpSt-114</strain>
    </source>
</reference>
<gene>
    <name evidence="6" type="ORF">ENN04_05555</name>
</gene>